<keyword evidence="2" id="KW-1185">Reference proteome</keyword>
<dbReference type="EMBL" id="CAJZBQ010000011">
    <property type="protein sequence ID" value="CAG9313820.1"/>
    <property type="molecule type" value="Genomic_DNA"/>
</dbReference>
<organism evidence="1 2">
    <name type="scientific">Blepharisma stoltei</name>
    <dbReference type="NCBI Taxonomy" id="1481888"/>
    <lineage>
        <taxon>Eukaryota</taxon>
        <taxon>Sar</taxon>
        <taxon>Alveolata</taxon>
        <taxon>Ciliophora</taxon>
        <taxon>Postciliodesmatophora</taxon>
        <taxon>Heterotrichea</taxon>
        <taxon>Heterotrichida</taxon>
        <taxon>Blepharismidae</taxon>
        <taxon>Blepharisma</taxon>
    </lineage>
</organism>
<dbReference type="AlphaFoldDB" id="A0AAU9IFU8"/>
<accession>A0AAU9IFU8</accession>
<reference evidence="1" key="1">
    <citation type="submission" date="2021-09" db="EMBL/GenBank/DDBJ databases">
        <authorList>
            <consortium name="AG Swart"/>
            <person name="Singh M."/>
            <person name="Singh A."/>
            <person name="Seah K."/>
            <person name="Emmerich C."/>
        </authorList>
    </citation>
    <scope>NUCLEOTIDE SEQUENCE</scope>
    <source>
        <strain evidence="1">ATCC30299</strain>
    </source>
</reference>
<evidence type="ECO:0000313" key="1">
    <source>
        <dbReference type="EMBL" id="CAG9313820.1"/>
    </source>
</evidence>
<evidence type="ECO:0000313" key="2">
    <source>
        <dbReference type="Proteomes" id="UP001162131"/>
    </source>
</evidence>
<protein>
    <submittedName>
        <fullName evidence="1">Uncharacterized protein</fullName>
    </submittedName>
</protein>
<gene>
    <name evidence="1" type="ORF">BSTOLATCC_MIC9624</name>
</gene>
<sequence length="1172" mass="132963">MVFHLVFLFTLVHSAKLNSSSKQSTIEPTAAEEETYRSYDCSTTSTLYIKEVCDLCSASTVYVISSANATIIDAYDQETQDRVQFVLTDAEDYMPDAKYYAVSINDTHACMSASKFIEDANYTLMFNYYLDMDPISVFVPEIFDIGGSSSLEYISTTYNESYDYFALNYNAPDSATVSETVIYNLQRMYSYFIFQEGKNLYTGTCDIGESDNVTTVEFSIETPYDRQYGESFNAVFIIADTYGAYDWTTNIEPDNKCWSIDPPSGISSLENMIVSGSYQEFVYSSQAKNMAVQKTYTSYEIPNWSLAPEINLENATGEFINDDHESFCEYEIAAEWNYLNYTIEMELNSDSDTNQVEISGTFLNANITMQEIETDFYQVFFSEDTEMFPEFFPNTPNLVQRLQNKVLSAPKIKIYLSDEISYNIYGESGDKEETEVIAGRGNSSILSVINSYAYGSEMLKENGVEIIKSSIYTSTETIDIQDYSFMSSLLDSGRENWDQGAIVEISAQFNQNCENNDFCSLLQKYAVPEGERILDVNGYVVNNTVYLDSSIQNIPLSDDVEFEDAGLAAEYTDYGITLMIKGAFDLQVDSKTALKFIGKIKQGEQGDAILEVQSKSVWENAMDVENLLVAGLTMNGTVDGDGIVYNTTTFGSAFIGEKCWNKRSIDESCLEGEIDMDLSLESYLNNTFSLSVYNITTADFFNYFGGYEFSDSDPMPLPMECLAFPVGIHISHSYESPVFVLTGDAEYCGILGELDGKTDSFTSGVFDIEIDLFDFEFANENAQMSDATGYLSTDRSVGKSEGFIYGVLEAFFLEDRTNIYINEGYFASLAGFLYDGIYRVDAHLIGTRNSSIESSEFESEFVMEKGDTKDIEAVSRDSLQDWVDRGQYVINFADKYMGNLTRDFSDLKEIQCETEKSCPTKKICPDGTYEECKSYPNTQICEGGSGCSDVELVCVESESVCMKTWKNCKNDDCECLSTVNVCKKWKTQCNQESSECRNKAIDKDYSDCERYETTCDEQDTYDLQCQTECDWNRYLYEEGEKKYKSYKHGYENSLKELRGFESITEVTENEIETEKLIDIKKIYTVRQLNDNVGPSNFYFTVNTDTINLETEYFGSNIFEVEWNFYQNTDNEDRVLGKFKEYIVEHSEGLLDEDLVIKDPVEIVLENIVYDDS</sequence>
<dbReference type="Proteomes" id="UP001162131">
    <property type="component" value="Unassembled WGS sequence"/>
</dbReference>
<name>A0AAU9IFU8_9CILI</name>
<proteinExistence type="predicted"/>
<comment type="caution">
    <text evidence="1">The sequence shown here is derived from an EMBL/GenBank/DDBJ whole genome shotgun (WGS) entry which is preliminary data.</text>
</comment>